<keyword evidence="4 14" id="KW-0963">Cytoplasm</keyword>
<keyword evidence="11 14" id="KW-0131">Cell cycle</keyword>
<organism evidence="18 19">
    <name type="scientific">Marinoscillum furvescens DSM 4134</name>
    <dbReference type="NCBI Taxonomy" id="1122208"/>
    <lineage>
        <taxon>Bacteria</taxon>
        <taxon>Pseudomonadati</taxon>
        <taxon>Bacteroidota</taxon>
        <taxon>Cytophagia</taxon>
        <taxon>Cytophagales</taxon>
        <taxon>Reichenbachiellaceae</taxon>
        <taxon>Marinoscillum</taxon>
    </lineage>
</organism>
<dbReference type="SUPFAM" id="SSF53244">
    <property type="entry name" value="MurD-like peptide ligases, peptide-binding domain"/>
    <property type="match status" value="1"/>
</dbReference>
<dbReference type="InterPro" id="IPR036565">
    <property type="entry name" value="Mur-like_cat_sf"/>
</dbReference>
<feature type="domain" description="Mur ligase central" evidence="17">
    <location>
        <begin position="117"/>
        <end position="293"/>
    </location>
</feature>
<keyword evidence="19" id="KW-1185">Reference proteome</keyword>
<dbReference type="GO" id="GO:0009252">
    <property type="term" value="P:peptidoglycan biosynthetic process"/>
    <property type="evidence" value="ECO:0007669"/>
    <property type="project" value="UniProtKB-UniRule"/>
</dbReference>
<evidence type="ECO:0000256" key="11">
    <source>
        <dbReference type="ARBA" id="ARBA00023306"/>
    </source>
</evidence>
<dbReference type="PANTHER" id="PTHR43445">
    <property type="entry name" value="UDP-N-ACETYLMURAMATE--L-ALANINE LIGASE-RELATED"/>
    <property type="match status" value="1"/>
</dbReference>
<name>A0A3D9KXJ4_MARFU</name>
<dbReference type="GO" id="GO:0005737">
    <property type="term" value="C:cytoplasm"/>
    <property type="evidence" value="ECO:0007669"/>
    <property type="project" value="UniProtKB-SubCell"/>
</dbReference>
<comment type="function">
    <text evidence="14">Cell wall formation.</text>
</comment>
<evidence type="ECO:0000313" key="19">
    <source>
        <dbReference type="Proteomes" id="UP000256779"/>
    </source>
</evidence>
<comment type="catalytic activity">
    <reaction evidence="13 14">
        <text>UDP-N-acetyl-alpha-D-muramate + L-alanine + ATP = UDP-N-acetyl-alpha-D-muramoyl-L-alanine + ADP + phosphate + H(+)</text>
        <dbReference type="Rhea" id="RHEA:23372"/>
        <dbReference type="ChEBI" id="CHEBI:15378"/>
        <dbReference type="ChEBI" id="CHEBI:30616"/>
        <dbReference type="ChEBI" id="CHEBI:43474"/>
        <dbReference type="ChEBI" id="CHEBI:57972"/>
        <dbReference type="ChEBI" id="CHEBI:70757"/>
        <dbReference type="ChEBI" id="CHEBI:83898"/>
        <dbReference type="ChEBI" id="CHEBI:456216"/>
        <dbReference type="EC" id="6.3.2.8"/>
    </reaction>
</comment>
<dbReference type="InterPro" id="IPR000713">
    <property type="entry name" value="Mur_ligase_N"/>
</dbReference>
<evidence type="ECO:0000256" key="10">
    <source>
        <dbReference type="ARBA" id="ARBA00022984"/>
    </source>
</evidence>
<dbReference type="InterPro" id="IPR013221">
    <property type="entry name" value="Mur_ligase_cen"/>
</dbReference>
<dbReference type="Pfam" id="PF02875">
    <property type="entry name" value="Mur_ligase_C"/>
    <property type="match status" value="1"/>
</dbReference>
<dbReference type="InterPro" id="IPR005758">
    <property type="entry name" value="UDP-N-AcMur_Ala_ligase_MurC"/>
</dbReference>
<keyword evidence="12 14" id="KW-0961">Cell wall biogenesis/degradation</keyword>
<dbReference type="SUPFAM" id="SSF51984">
    <property type="entry name" value="MurCD N-terminal domain"/>
    <property type="match status" value="1"/>
</dbReference>
<comment type="subcellular location">
    <subcellularLocation>
        <location evidence="1 14">Cytoplasm</location>
    </subcellularLocation>
</comment>
<dbReference type="EC" id="6.3.2.8" evidence="3 14"/>
<evidence type="ECO:0000256" key="14">
    <source>
        <dbReference type="HAMAP-Rule" id="MF_00046"/>
    </source>
</evidence>
<evidence type="ECO:0000259" key="17">
    <source>
        <dbReference type="Pfam" id="PF08245"/>
    </source>
</evidence>
<evidence type="ECO:0000256" key="7">
    <source>
        <dbReference type="ARBA" id="ARBA00022741"/>
    </source>
</evidence>
<dbReference type="OrthoDB" id="9804126at2"/>
<dbReference type="InterPro" id="IPR050061">
    <property type="entry name" value="MurCDEF_pg_biosynth"/>
</dbReference>
<dbReference type="GO" id="GO:0008360">
    <property type="term" value="P:regulation of cell shape"/>
    <property type="evidence" value="ECO:0007669"/>
    <property type="project" value="UniProtKB-KW"/>
</dbReference>
<evidence type="ECO:0000256" key="6">
    <source>
        <dbReference type="ARBA" id="ARBA00022618"/>
    </source>
</evidence>
<keyword evidence="7 14" id="KW-0547">Nucleotide-binding</keyword>
<dbReference type="Gene3D" id="3.40.1190.10">
    <property type="entry name" value="Mur-like, catalytic domain"/>
    <property type="match status" value="1"/>
</dbReference>
<evidence type="ECO:0000313" key="18">
    <source>
        <dbReference type="EMBL" id="RED92447.1"/>
    </source>
</evidence>
<keyword evidence="9 14" id="KW-0133">Cell shape</keyword>
<evidence type="ECO:0000256" key="9">
    <source>
        <dbReference type="ARBA" id="ARBA00022960"/>
    </source>
</evidence>
<dbReference type="UniPathway" id="UPA00219"/>
<evidence type="ECO:0000256" key="1">
    <source>
        <dbReference type="ARBA" id="ARBA00004496"/>
    </source>
</evidence>
<feature type="binding site" evidence="14">
    <location>
        <begin position="119"/>
        <end position="125"/>
    </location>
    <ligand>
        <name>ATP</name>
        <dbReference type="ChEBI" id="CHEBI:30616"/>
    </ligand>
</feature>
<feature type="domain" description="Mur ligase C-terminal" evidence="16">
    <location>
        <begin position="315"/>
        <end position="410"/>
    </location>
</feature>
<comment type="caution">
    <text evidence="18">The sequence shown here is derived from an EMBL/GenBank/DDBJ whole genome shotgun (WGS) entry which is preliminary data.</text>
</comment>
<dbReference type="NCBIfam" id="TIGR01082">
    <property type="entry name" value="murC"/>
    <property type="match status" value="1"/>
</dbReference>
<dbReference type="GO" id="GO:0051301">
    <property type="term" value="P:cell division"/>
    <property type="evidence" value="ECO:0007669"/>
    <property type="project" value="UniProtKB-KW"/>
</dbReference>
<evidence type="ECO:0000256" key="4">
    <source>
        <dbReference type="ARBA" id="ARBA00022490"/>
    </source>
</evidence>
<comment type="similarity">
    <text evidence="14">Belongs to the MurCDEF family.</text>
</comment>
<evidence type="ECO:0000256" key="5">
    <source>
        <dbReference type="ARBA" id="ARBA00022598"/>
    </source>
</evidence>
<dbReference type="InterPro" id="IPR036615">
    <property type="entry name" value="Mur_ligase_C_dom_sf"/>
</dbReference>
<evidence type="ECO:0000256" key="2">
    <source>
        <dbReference type="ARBA" id="ARBA00004752"/>
    </source>
</evidence>
<dbReference type="RefSeq" id="WP_115870216.1">
    <property type="nucleotide sequence ID" value="NZ_QREG01000030.1"/>
</dbReference>
<dbReference type="PANTHER" id="PTHR43445:SF3">
    <property type="entry name" value="UDP-N-ACETYLMURAMATE--L-ALANINE LIGASE"/>
    <property type="match status" value="1"/>
</dbReference>
<gene>
    <name evidence="14" type="primary">murC</name>
    <name evidence="18" type="ORF">C7460_13015</name>
</gene>
<reference evidence="18 19" key="1">
    <citation type="submission" date="2018-07" db="EMBL/GenBank/DDBJ databases">
        <title>Genomic Encyclopedia of Type Strains, Phase IV (KMG-IV): sequencing the most valuable type-strain genomes for metagenomic binning, comparative biology and taxonomic classification.</title>
        <authorList>
            <person name="Goeker M."/>
        </authorList>
    </citation>
    <scope>NUCLEOTIDE SEQUENCE [LARGE SCALE GENOMIC DNA]</scope>
    <source>
        <strain evidence="18 19">DSM 4134</strain>
    </source>
</reference>
<evidence type="ECO:0000256" key="8">
    <source>
        <dbReference type="ARBA" id="ARBA00022840"/>
    </source>
</evidence>
<keyword evidence="5 14" id="KW-0436">Ligase</keyword>
<accession>A0A3D9KXJ4</accession>
<dbReference type="EMBL" id="QREG01000030">
    <property type="protein sequence ID" value="RED92447.1"/>
    <property type="molecule type" value="Genomic_DNA"/>
</dbReference>
<sequence length="461" mass="51699">MKLEDIHSVYFVGIGGIGMSAIARWFNQRGVAVGGYDRVETPLTTRMSLEGMWIHYVDDRKAIKPQFLNPESTLVVYTPAVPASHGELKFFQKKGFIVKKRSEVLGMISRGHYTIAVGGTHGKTTTSSMVAHLLNQSAQKCSAFVGGIMANYDTNMLVADKEAPVVVEADEFDRSFHRLSPNYSIVTSVDPDHLDIYGTEEEMKKAFGHFLQLSGEEGKTLIHYKAAEKVNMHLEHLYYTYGIDAGDVQAKALRAVNGTFIFNYKGKEVIKDLKLSVPGFHNVENAVAAVTVALDMGMDPEVIKEGIASYRGVKRRFEYVIKEDKFTFIDDYAHHPTEISAFLRSVKALFPKKKLTAVFQPHLYSRTKDFQKGFAESLSLADEIILLDIYPAREEPIPGISSRVIFDQIFKEPKTLCEKSELMDVIKEKDVELLCTIGAGNIDMEVPKLKAHFLKHFDIEA</sequence>
<dbReference type="Gene3D" id="3.40.50.720">
    <property type="entry name" value="NAD(P)-binding Rossmann-like Domain"/>
    <property type="match status" value="1"/>
</dbReference>
<dbReference type="SUPFAM" id="SSF53623">
    <property type="entry name" value="MurD-like peptide ligases, catalytic domain"/>
    <property type="match status" value="1"/>
</dbReference>
<keyword evidence="6 14" id="KW-0132">Cell division</keyword>
<evidence type="ECO:0000259" key="15">
    <source>
        <dbReference type="Pfam" id="PF01225"/>
    </source>
</evidence>
<dbReference type="Pfam" id="PF01225">
    <property type="entry name" value="Mur_ligase"/>
    <property type="match status" value="1"/>
</dbReference>
<keyword evidence="8 14" id="KW-0067">ATP-binding</keyword>
<dbReference type="GO" id="GO:0005524">
    <property type="term" value="F:ATP binding"/>
    <property type="evidence" value="ECO:0007669"/>
    <property type="project" value="UniProtKB-UniRule"/>
</dbReference>
<dbReference type="Gene3D" id="3.90.190.20">
    <property type="entry name" value="Mur ligase, C-terminal domain"/>
    <property type="match status" value="1"/>
</dbReference>
<protein>
    <recommendedName>
        <fullName evidence="3 14">UDP-N-acetylmuramate--L-alanine ligase</fullName>
        <ecNumber evidence="3 14">6.3.2.8</ecNumber>
    </recommendedName>
    <alternativeName>
        <fullName evidence="14">UDP-N-acetylmuramoyl-L-alanine synthetase</fullName>
    </alternativeName>
</protein>
<dbReference type="GO" id="GO:0071555">
    <property type="term" value="P:cell wall organization"/>
    <property type="evidence" value="ECO:0007669"/>
    <property type="project" value="UniProtKB-KW"/>
</dbReference>
<dbReference type="InterPro" id="IPR004101">
    <property type="entry name" value="Mur_ligase_C"/>
</dbReference>
<keyword evidence="10 14" id="KW-0573">Peptidoglycan synthesis</keyword>
<dbReference type="Proteomes" id="UP000256779">
    <property type="component" value="Unassembled WGS sequence"/>
</dbReference>
<dbReference type="HAMAP" id="MF_00046">
    <property type="entry name" value="MurC"/>
    <property type="match status" value="1"/>
</dbReference>
<evidence type="ECO:0000256" key="13">
    <source>
        <dbReference type="ARBA" id="ARBA00047833"/>
    </source>
</evidence>
<feature type="domain" description="Mur ligase N-terminal catalytic" evidence="15">
    <location>
        <begin position="9"/>
        <end position="113"/>
    </location>
</feature>
<dbReference type="GO" id="GO:0008763">
    <property type="term" value="F:UDP-N-acetylmuramate-L-alanine ligase activity"/>
    <property type="evidence" value="ECO:0007669"/>
    <property type="project" value="UniProtKB-UniRule"/>
</dbReference>
<dbReference type="Pfam" id="PF08245">
    <property type="entry name" value="Mur_ligase_M"/>
    <property type="match status" value="1"/>
</dbReference>
<evidence type="ECO:0000256" key="12">
    <source>
        <dbReference type="ARBA" id="ARBA00023316"/>
    </source>
</evidence>
<evidence type="ECO:0000256" key="3">
    <source>
        <dbReference type="ARBA" id="ARBA00012211"/>
    </source>
</evidence>
<dbReference type="AlphaFoldDB" id="A0A3D9KXJ4"/>
<comment type="pathway">
    <text evidence="2 14">Cell wall biogenesis; peptidoglycan biosynthesis.</text>
</comment>
<evidence type="ECO:0000259" key="16">
    <source>
        <dbReference type="Pfam" id="PF02875"/>
    </source>
</evidence>
<proteinExistence type="inferred from homology"/>